<dbReference type="AlphaFoldDB" id="A0A561SLP4"/>
<keyword evidence="2" id="KW-0732">Signal</keyword>
<reference evidence="4 5" key="1">
    <citation type="submission" date="2019-06" db="EMBL/GenBank/DDBJ databases">
        <title>Sequencing the genomes of 1000 actinobacteria strains.</title>
        <authorList>
            <person name="Klenk H.-P."/>
        </authorList>
    </citation>
    <scope>NUCLEOTIDE SEQUENCE [LARGE SCALE GENOMIC DNA]</scope>
    <source>
        <strain evidence="4 5">DSM 45671</strain>
    </source>
</reference>
<feature type="domain" description="Leucine-binding protein" evidence="3">
    <location>
        <begin position="228"/>
        <end position="346"/>
    </location>
</feature>
<dbReference type="InterPro" id="IPR028081">
    <property type="entry name" value="Leu-bd"/>
</dbReference>
<dbReference type="Pfam" id="PF13458">
    <property type="entry name" value="Peripla_BP_6"/>
    <property type="match status" value="2"/>
</dbReference>
<comment type="caution">
    <text evidence="4">The sequence shown here is derived from an EMBL/GenBank/DDBJ whole genome shotgun (WGS) entry which is preliminary data.</text>
</comment>
<evidence type="ECO:0000259" key="3">
    <source>
        <dbReference type="Pfam" id="PF13458"/>
    </source>
</evidence>
<gene>
    <name evidence="4" type="ORF">FHX44_111631</name>
</gene>
<organism evidence="4 5">
    <name type="scientific">Pseudonocardia hierapolitana</name>
    <dbReference type="NCBI Taxonomy" id="1128676"/>
    <lineage>
        <taxon>Bacteria</taxon>
        <taxon>Bacillati</taxon>
        <taxon>Actinomycetota</taxon>
        <taxon>Actinomycetes</taxon>
        <taxon>Pseudonocardiales</taxon>
        <taxon>Pseudonocardiaceae</taxon>
        <taxon>Pseudonocardia</taxon>
    </lineage>
</organism>
<keyword evidence="5" id="KW-1185">Reference proteome</keyword>
<dbReference type="InterPro" id="IPR028082">
    <property type="entry name" value="Peripla_BP_I"/>
</dbReference>
<name>A0A561SLP4_9PSEU</name>
<dbReference type="InterPro" id="IPR051010">
    <property type="entry name" value="BCAA_transport"/>
</dbReference>
<proteinExistence type="inferred from homology"/>
<evidence type="ECO:0000313" key="4">
    <source>
        <dbReference type="EMBL" id="TWF75746.1"/>
    </source>
</evidence>
<evidence type="ECO:0000256" key="1">
    <source>
        <dbReference type="ARBA" id="ARBA00010062"/>
    </source>
</evidence>
<accession>A0A561SLP4</accession>
<dbReference type="Proteomes" id="UP000321261">
    <property type="component" value="Unassembled WGS sequence"/>
</dbReference>
<evidence type="ECO:0000313" key="5">
    <source>
        <dbReference type="Proteomes" id="UP000321261"/>
    </source>
</evidence>
<feature type="domain" description="Leucine-binding protein" evidence="3">
    <location>
        <begin position="32"/>
        <end position="183"/>
    </location>
</feature>
<dbReference type="SUPFAM" id="SSF53822">
    <property type="entry name" value="Periplasmic binding protein-like I"/>
    <property type="match status" value="1"/>
</dbReference>
<dbReference type="Gene3D" id="3.40.50.2300">
    <property type="match status" value="2"/>
</dbReference>
<dbReference type="EMBL" id="VIWU01000001">
    <property type="protein sequence ID" value="TWF75746.1"/>
    <property type="molecule type" value="Genomic_DNA"/>
</dbReference>
<protein>
    <submittedName>
        <fullName evidence="4">Amino acid/amide ABC transporter substrate-binding protein (HAAT family)</fullName>
    </submittedName>
</protein>
<dbReference type="PANTHER" id="PTHR30483">
    <property type="entry name" value="LEUCINE-SPECIFIC-BINDING PROTEIN"/>
    <property type="match status" value="1"/>
</dbReference>
<dbReference type="PANTHER" id="PTHR30483:SF37">
    <property type="entry name" value="ABC TRANSPORTER SUBSTRATE-BINDING PROTEIN"/>
    <property type="match status" value="1"/>
</dbReference>
<comment type="similarity">
    <text evidence="1">Belongs to the leucine-binding protein family.</text>
</comment>
<evidence type="ECO:0000256" key="2">
    <source>
        <dbReference type="ARBA" id="ARBA00022729"/>
    </source>
</evidence>
<sequence>MCVRRVGGVWASTGATDRLLGSLPSSLAVVLRAALVTPLSGPLADYGRAGVDALEIWASQFAGRPAPRVATYDAHPHPATAVRRAERDGFDLLFGPYGSGPATAVAAATAHLMWNHGGARVAPARNVVSVLAPAARYFDGTVQVVARTDPAVRRVAVVGSGTGFARAVCDGGERATSGLGMAVRRATLPAIRAPEAELLLVAGAFQEELGAARLLLPGRWRAAGFVGAGVEEVLAGIGPLREGLLGPAQWLASAAPNPDVGPLAAEFVAAFRRRTGAEPPYPAAQAFASGLIAGRCLSESGSARRDALLATARRLDCVTLFGRFRLDPDTGGQVGQEVLTVQWQDGRRVVVWPPDRAQAPLRHPLERARARR</sequence>